<reference evidence="2" key="1">
    <citation type="journal article" date="2020" name="Nature">
        <title>Giant virus diversity and host interactions through global metagenomics.</title>
        <authorList>
            <person name="Schulz F."/>
            <person name="Roux S."/>
            <person name="Paez-Espino D."/>
            <person name="Jungbluth S."/>
            <person name="Walsh D.A."/>
            <person name="Denef V.J."/>
            <person name="McMahon K.D."/>
            <person name="Konstantinidis K.T."/>
            <person name="Eloe-Fadrosh E.A."/>
            <person name="Kyrpides N.C."/>
            <person name="Woyke T."/>
        </authorList>
    </citation>
    <scope>NUCLEOTIDE SEQUENCE</scope>
    <source>
        <strain evidence="2">GVMAG-M-3300010158-13</strain>
    </source>
</reference>
<accession>A0A6C0B7C2</accession>
<evidence type="ECO:0000313" key="2">
    <source>
        <dbReference type="EMBL" id="QHS87952.1"/>
    </source>
</evidence>
<feature type="transmembrane region" description="Helical" evidence="1">
    <location>
        <begin position="12"/>
        <end position="32"/>
    </location>
</feature>
<protein>
    <submittedName>
        <fullName evidence="2">Uncharacterized protein</fullName>
    </submittedName>
</protein>
<dbReference type="Pfam" id="PF19059">
    <property type="entry name" value="DUF5755"/>
    <property type="match status" value="1"/>
</dbReference>
<keyword evidence="1" id="KW-0472">Membrane</keyword>
<dbReference type="EMBL" id="MN739090">
    <property type="protein sequence ID" value="QHS87952.1"/>
    <property type="molecule type" value="Genomic_DNA"/>
</dbReference>
<proteinExistence type="predicted"/>
<dbReference type="InterPro" id="IPR043929">
    <property type="entry name" value="DUF5755"/>
</dbReference>
<name>A0A6C0B7C2_9ZZZZ</name>
<keyword evidence="1" id="KW-1133">Transmembrane helix</keyword>
<dbReference type="AlphaFoldDB" id="A0A6C0B7C2"/>
<organism evidence="2">
    <name type="scientific">viral metagenome</name>
    <dbReference type="NCBI Taxonomy" id="1070528"/>
    <lineage>
        <taxon>unclassified sequences</taxon>
        <taxon>metagenomes</taxon>
        <taxon>organismal metagenomes</taxon>
    </lineage>
</organism>
<sequence length="195" mass="22131">MGKKCIPGIICIENMTLFLLTMIFIVVVYLYYKQYAHDNPSGNTYIVLPNQNQNQAQNLSQSNTINNPYVPPVKDGTYFRSDSGDPRGLPVNIKTRAVNDSYQQMGILTRKNDELILPLMGRQLTAGNYHWQYYTMTTTGNMNTKLPISINGKSCTGEYGCDSLSNGDIVYVEGYSDTFRVTLYENSTFNYIPYF</sequence>
<keyword evidence="1" id="KW-0812">Transmembrane</keyword>
<evidence type="ECO:0000256" key="1">
    <source>
        <dbReference type="SAM" id="Phobius"/>
    </source>
</evidence>